<dbReference type="OrthoDB" id="9807210at2"/>
<dbReference type="Pfam" id="PF01979">
    <property type="entry name" value="Amidohydro_1"/>
    <property type="match status" value="1"/>
</dbReference>
<dbReference type="PANTHER" id="PTHR43794">
    <property type="entry name" value="AMINOHYDROLASE SSNA-RELATED"/>
    <property type="match status" value="1"/>
</dbReference>
<dbReference type="Gene3D" id="3.20.20.140">
    <property type="entry name" value="Metal-dependent hydrolases"/>
    <property type="match status" value="1"/>
</dbReference>
<dbReference type="PANTHER" id="PTHR43794:SF11">
    <property type="entry name" value="AMIDOHYDROLASE-RELATED DOMAIN-CONTAINING PROTEIN"/>
    <property type="match status" value="1"/>
</dbReference>
<dbReference type="HOGENOM" id="CLU_012358_2_1_9"/>
<dbReference type="InterPro" id="IPR050287">
    <property type="entry name" value="MTA/SAH_deaminase"/>
</dbReference>
<dbReference type="Gene3D" id="2.30.40.10">
    <property type="entry name" value="Urease, subunit C, domain 1"/>
    <property type="match status" value="1"/>
</dbReference>
<organism evidence="3 4">
    <name type="scientific">Catonella morbi ATCC 51271</name>
    <dbReference type="NCBI Taxonomy" id="592026"/>
    <lineage>
        <taxon>Bacteria</taxon>
        <taxon>Bacillati</taxon>
        <taxon>Bacillota</taxon>
        <taxon>Clostridia</taxon>
        <taxon>Lachnospirales</taxon>
        <taxon>Lachnospiraceae</taxon>
        <taxon>Catonella</taxon>
    </lineage>
</organism>
<evidence type="ECO:0000256" key="1">
    <source>
        <dbReference type="ARBA" id="ARBA00022801"/>
    </source>
</evidence>
<dbReference type="GO" id="GO:0016810">
    <property type="term" value="F:hydrolase activity, acting on carbon-nitrogen (but not peptide) bonds"/>
    <property type="evidence" value="ECO:0007669"/>
    <property type="project" value="InterPro"/>
</dbReference>
<keyword evidence="4" id="KW-1185">Reference proteome</keyword>
<accession>V2Y1H9</accession>
<reference evidence="3 4" key="1">
    <citation type="submission" date="2013-06" db="EMBL/GenBank/DDBJ databases">
        <authorList>
            <person name="Weinstock G."/>
            <person name="Sodergren E."/>
            <person name="Clifton S."/>
            <person name="Fulton L."/>
            <person name="Fulton B."/>
            <person name="Courtney L."/>
            <person name="Fronick C."/>
            <person name="Harrison M."/>
            <person name="Strong C."/>
            <person name="Farmer C."/>
            <person name="Delahaunty K."/>
            <person name="Markovic C."/>
            <person name="Hall O."/>
            <person name="Minx P."/>
            <person name="Tomlinson C."/>
            <person name="Mitreva M."/>
            <person name="Nelson J."/>
            <person name="Hou S."/>
            <person name="Wollam A."/>
            <person name="Pepin K.H."/>
            <person name="Johnson M."/>
            <person name="Bhonagiri V."/>
            <person name="Nash W.E."/>
            <person name="Warren W."/>
            <person name="Chinwalla A."/>
            <person name="Mardis E.R."/>
            <person name="Wilson R.K."/>
        </authorList>
    </citation>
    <scope>NUCLEOTIDE SEQUENCE [LARGE SCALE GENOMIC DNA]</scope>
    <source>
        <strain evidence="3 4">ATCC 51271</strain>
    </source>
</reference>
<dbReference type="Proteomes" id="UP000018227">
    <property type="component" value="Unassembled WGS sequence"/>
</dbReference>
<dbReference type="EMBL" id="ACIL03000017">
    <property type="protein sequence ID" value="ESL01927.1"/>
    <property type="molecule type" value="Genomic_DNA"/>
</dbReference>
<dbReference type="RefSeq" id="WP_023355589.1">
    <property type="nucleotide sequence ID" value="NZ_KI535370.1"/>
</dbReference>
<dbReference type="SUPFAM" id="SSF51556">
    <property type="entry name" value="Metallo-dependent hydrolases"/>
    <property type="match status" value="1"/>
</dbReference>
<gene>
    <name evidence="3" type="ORF">GCWU0000282_002745</name>
</gene>
<evidence type="ECO:0000313" key="3">
    <source>
        <dbReference type="EMBL" id="ESL01927.1"/>
    </source>
</evidence>
<sequence length="425" mass="47282">MKIRIYNARVLAMDGDFKVTEGELHTENERIIYVGEGLADISEGGFDREIDAKGNLILPGFKNAHTHSGMTFLRSYADDLPLMDWLNNQVFPMEAKLTGAAVYWFSKLAFMEYLTSGITADFDMYFYQEDMARASVETGFRTVMTSGMSNFMSSVSEQREDYIKFNDYHPLISYKLGFHAEYTNSVGNLEGIAKLADEFKAPVFTHNSETAGEVRGCIERYGKTPTALMESLGLFEYGGGGYHCVHMSDEDIDIFKRRGLTMVTNPGSNMKLASGTPGISEFLKAGVRVALGTDGPASNNCLDMFREMFLVTGLAKLRERKASAVPAEEVLKMACVNGAICMGLKDCDCLRAGKLADLIMLDLNKPNMQPINNIVRNIVYSGSKQNVIMTMINGKILYENGRFDIGEEPERIYKEVNARVAMMKG</sequence>
<dbReference type="InterPro" id="IPR032466">
    <property type="entry name" value="Metal_Hydrolase"/>
</dbReference>
<dbReference type="CDD" id="cd01298">
    <property type="entry name" value="ATZ_TRZ_like"/>
    <property type="match status" value="1"/>
</dbReference>
<keyword evidence="1 3" id="KW-0378">Hydrolase</keyword>
<proteinExistence type="predicted"/>
<dbReference type="AlphaFoldDB" id="V2Y1H9"/>
<dbReference type="eggNOG" id="COG0402">
    <property type="taxonomic scope" value="Bacteria"/>
</dbReference>
<dbReference type="InterPro" id="IPR006680">
    <property type="entry name" value="Amidohydro-rel"/>
</dbReference>
<name>V2Y1H9_9FIRM</name>
<feature type="domain" description="Amidohydrolase-related" evidence="2">
    <location>
        <begin position="57"/>
        <end position="397"/>
    </location>
</feature>
<evidence type="ECO:0000313" key="4">
    <source>
        <dbReference type="Proteomes" id="UP000018227"/>
    </source>
</evidence>
<dbReference type="InterPro" id="IPR011059">
    <property type="entry name" value="Metal-dep_hydrolase_composite"/>
</dbReference>
<dbReference type="STRING" id="592026.GCWU0000282_002745"/>
<evidence type="ECO:0000259" key="2">
    <source>
        <dbReference type="Pfam" id="PF01979"/>
    </source>
</evidence>
<protein>
    <submittedName>
        <fullName evidence="3">Amidohydrolase family protein</fullName>
    </submittedName>
</protein>
<comment type="caution">
    <text evidence="3">The sequence shown here is derived from an EMBL/GenBank/DDBJ whole genome shotgun (WGS) entry which is preliminary data.</text>
</comment>
<dbReference type="SUPFAM" id="SSF51338">
    <property type="entry name" value="Composite domain of metallo-dependent hydrolases"/>
    <property type="match status" value="1"/>
</dbReference>